<evidence type="ECO:0000313" key="2">
    <source>
        <dbReference type="EMBL" id="PRQ43345.1"/>
    </source>
</evidence>
<evidence type="ECO:0000313" key="3">
    <source>
        <dbReference type="Proteomes" id="UP000238479"/>
    </source>
</evidence>
<comment type="caution">
    <text evidence="2">The sequence shown here is derived from an EMBL/GenBank/DDBJ whole genome shotgun (WGS) entry which is preliminary data.</text>
</comment>
<gene>
    <name evidence="2" type="ORF">RchiOBHm_Chr3g0467491</name>
</gene>
<protein>
    <submittedName>
        <fullName evidence="2">Uncharacterized protein</fullName>
    </submittedName>
</protein>
<organism evidence="2 3">
    <name type="scientific">Rosa chinensis</name>
    <name type="common">China rose</name>
    <dbReference type="NCBI Taxonomy" id="74649"/>
    <lineage>
        <taxon>Eukaryota</taxon>
        <taxon>Viridiplantae</taxon>
        <taxon>Streptophyta</taxon>
        <taxon>Embryophyta</taxon>
        <taxon>Tracheophyta</taxon>
        <taxon>Spermatophyta</taxon>
        <taxon>Magnoliopsida</taxon>
        <taxon>eudicotyledons</taxon>
        <taxon>Gunneridae</taxon>
        <taxon>Pentapetalae</taxon>
        <taxon>rosids</taxon>
        <taxon>fabids</taxon>
        <taxon>Rosales</taxon>
        <taxon>Rosaceae</taxon>
        <taxon>Rosoideae</taxon>
        <taxon>Rosoideae incertae sedis</taxon>
        <taxon>Rosa</taxon>
    </lineage>
</organism>
<dbReference type="EMBL" id="PDCK01000041">
    <property type="protein sequence ID" value="PRQ43345.1"/>
    <property type="molecule type" value="Genomic_DNA"/>
</dbReference>
<keyword evidence="3" id="KW-1185">Reference proteome</keyword>
<reference evidence="2 3" key="1">
    <citation type="journal article" date="2018" name="Nat. Genet.">
        <title>The Rosa genome provides new insights in the design of modern roses.</title>
        <authorList>
            <person name="Bendahmane M."/>
        </authorList>
    </citation>
    <scope>NUCLEOTIDE SEQUENCE [LARGE SCALE GENOMIC DNA]</scope>
    <source>
        <strain evidence="3">cv. Old Blush</strain>
    </source>
</reference>
<dbReference type="Gramene" id="PRQ43345">
    <property type="protein sequence ID" value="PRQ43345"/>
    <property type="gene ID" value="RchiOBHm_Chr3g0467491"/>
</dbReference>
<feature type="signal peptide" evidence="1">
    <location>
        <begin position="1"/>
        <end position="24"/>
    </location>
</feature>
<dbReference type="AlphaFoldDB" id="A0A2P6RAA0"/>
<dbReference type="Proteomes" id="UP000238479">
    <property type="component" value="Chromosome 3"/>
</dbReference>
<proteinExistence type="predicted"/>
<name>A0A2P6RAA0_ROSCH</name>
<evidence type="ECO:0000256" key="1">
    <source>
        <dbReference type="SAM" id="SignalP"/>
    </source>
</evidence>
<keyword evidence="1" id="KW-0732">Signal</keyword>
<feature type="chain" id="PRO_5015193999" evidence="1">
    <location>
        <begin position="25"/>
        <end position="51"/>
    </location>
</feature>
<sequence length="51" mass="5858">MPSPSLLLLLPFLLSFFLPRSVLRIWASVDDERKRLTTALSTKTDERNQAI</sequence>
<accession>A0A2P6RAA0</accession>